<feature type="compositionally biased region" description="Polar residues" evidence="2">
    <location>
        <begin position="910"/>
        <end position="936"/>
    </location>
</feature>
<dbReference type="InterPro" id="IPR007858">
    <property type="entry name" value="Dpy-30_motif"/>
</dbReference>
<dbReference type="Gene3D" id="1.20.890.10">
    <property type="entry name" value="cAMP-dependent protein kinase regulatory subunit, dimerization-anchoring domain"/>
    <property type="match status" value="1"/>
</dbReference>
<dbReference type="Pfam" id="PF12796">
    <property type="entry name" value="Ank_2"/>
    <property type="match status" value="2"/>
</dbReference>
<feature type="compositionally biased region" description="Low complexity" evidence="2">
    <location>
        <begin position="500"/>
        <end position="511"/>
    </location>
</feature>
<feature type="compositionally biased region" description="Basic and acidic residues" evidence="2">
    <location>
        <begin position="472"/>
        <end position="481"/>
    </location>
</feature>
<reference evidence="3" key="1">
    <citation type="submission" date="2022-01" db="EMBL/GenBank/DDBJ databases">
        <authorList>
            <person name="King R."/>
        </authorList>
    </citation>
    <scope>NUCLEOTIDE SEQUENCE</scope>
</reference>
<organism evidence="3 4">
    <name type="scientific">Phyllotreta striolata</name>
    <name type="common">Striped flea beetle</name>
    <name type="synonym">Crioceris striolata</name>
    <dbReference type="NCBI Taxonomy" id="444603"/>
    <lineage>
        <taxon>Eukaryota</taxon>
        <taxon>Metazoa</taxon>
        <taxon>Ecdysozoa</taxon>
        <taxon>Arthropoda</taxon>
        <taxon>Hexapoda</taxon>
        <taxon>Insecta</taxon>
        <taxon>Pterygota</taxon>
        <taxon>Neoptera</taxon>
        <taxon>Endopterygota</taxon>
        <taxon>Coleoptera</taxon>
        <taxon>Polyphaga</taxon>
        <taxon>Cucujiformia</taxon>
        <taxon>Chrysomeloidea</taxon>
        <taxon>Chrysomelidae</taxon>
        <taxon>Galerucinae</taxon>
        <taxon>Alticini</taxon>
        <taxon>Phyllotreta</taxon>
    </lineage>
</organism>
<feature type="compositionally biased region" description="Low complexity" evidence="2">
    <location>
        <begin position="582"/>
        <end position="595"/>
    </location>
</feature>
<dbReference type="CDD" id="cd22966">
    <property type="entry name" value="DD_DYDC-like"/>
    <property type="match status" value="1"/>
</dbReference>
<evidence type="ECO:0000256" key="2">
    <source>
        <dbReference type="SAM" id="MobiDB-lite"/>
    </source>
</evidence>
<feature type="compositionally biased region" description="Basic and acidic residues" evidence="2">
    <location>
        <begin position="445"/>
        <end position="463"/>
    </location>
</feature>
<feature type="repeat" description="ANK" evidence="1">
    <location>
        <begin position="966"/>
        <end position="1000"/>
    </location>
</feature>
<feature type="compositionally biased region" description="Polar residues" evidence="2">
    <location>
        <begin position="485"/>
        <end position="499"/>
    </location>
</feature>
<evidence type="ECO:0000256" key="1">
    <source>
        <dbReference type="PROSITE-ProRule" id="PRU00023"/>
    </source>
</evidence>
<gene>
    <name evidence="3" type="ORF">PHYEVI_LOCUS11544</name>
</gene>
<dbReference type="PROSITE" id="PS50297">
    <property type="entry name" value="ANK_REP_REGION"/>
    <property type="match status" value="3"/>
</dbReference>
<dbReference type="SMART" id="SM00248">
    <property type="entry name" value="ANK"/>
    <property type="match status" value="11"/>
</dbReference>
<dbReference type="PROSITE" id="PS50088">
    <property type="entry name" value="ANK_REPEAT"/>
    <property type="match status" value="5"/>
</dbReference>
<feature type="repeat" description="ANK" evidence="1">
    <location>
        <begin position="347"/>
        <end position="380"/>
    </location>
</feature>
<dbReference type="PANTHER" id="PTHR24172">
    <property type="entry name" value="ANK_REP_REGION DOMAIN-CONTAINING PROTEIN"/>
    <property type="match status" value="1"/>
</dbReference>
<protein>
    <submittedName>
        <fullName evidence="3">Uncharacterized protein</fullName>
    </submittedName>
</protein>
<feature type="compositionally biased region" description="Acidic residues" evidence="2">
    <location>
        <begin position="947"/>
        <end position="956"/>
    </location>
</feature>
<feature type="compositionally biased region" description="Low complexity" evidence="2">
    <location>
        <begin position="603"/>
        <end position="616"/>
    </location>
</feature>
<feature type="region of interest" description="Disordered" evidence="2">
    <location>
        <begin position="910"/>
        <end position="966"/>
    </location>
</feature>
<dbReference type="InterPro" id="IPR036770">
    <property type="entry name" value="Ankyrin_rpt-contain_sf"/>
</dbReference>
<feature type="repeat" description="ANK" evidence="1">
    <location>
        <begin position="739"/>
        <end position="759"/>
    </location>
</feature>
<accession>A0A9N9XWY0</accession>
<dbReference type="InterPro" id="IPR002110">
    <property type="entry name" value="Ankyrin_rpt"/>
</dbReference>
<evidence type="ECO:0000313" key="4">
    <source>
        <dbReference type="Proteomes" id="UP001153712"/>
    </source>
</evidence>
<dbReference type="Proteomes" id="UP001153712">
    <property type="component" value="Chromosome 9"/>
</dbReference>
<dbReference type="SUPFAM" id="SSF48403">
    <property type="entry name" value="Ankyrin repeat"/>
    <property type="match status" value="2"/>
</dbReference>
<proteinExistence type="predicted"/>
<name>A0A9N9XWY0_PHYSR</name>
<dbReference type="AlphaFoldDB" id="A0A9N9XWY0"/>
<dbReference type="Pfam" id="PF00023">
    <property type="entry name" value="Ank"/>
    <property type="match status" value="1"/>
</dbReference>
<feature type="repeat" description="ANK" evidence="1">
    <location>
        <begin position="154"/>
        <end position="187"/>
    </location>
</feature>
<feature type="repeat" description="ANK" evidence="1">
    <location>
        <begin position="773"/>
        <end position="806"/>
    </location>
</feature>
<dbReference type="OrthoDB" id="432281at2759"/>
<evidence type="ECO:0000313" key="3">
    <source>
        <dbReference type="EMBL" id="CAG9865308.1"/>
    </source>
</evidence>
<sequence length="1215" mass="135586">MPVLRKRAQGDNKIVNGLFIHSNPPRILQLNSAYIKQLIRNGDVDKLEQAVFEGQGKKLVGEYSADYKTRTFLKSIPALMSKISLLHDAVNSDRLEELQSLLDAERDTKKRKMATAKDETGVGLLHKAVYYDLKDIYKWLIEKYPYIVSIRDSEGRTAYHYTAMCKDPGVVQKMLVNAGADPAALDNHHHSAKYYMDHKNELELPSSQKSTTVSRKATAHKDSLHFKKSNIRIWIHQRNMANLQQVVWEGHGGMLLVEHSNNPKIKRFLEVVPHVMGLVKEIHMDVQNDDLDKLKEHASPPIPPVVLAAKDINGLSPLHKAAGLDKREIAEFIIKEYPDGVNSVDNEGRTPLHYAALLKDDGKMMSFLIENGADESALDNKQKTAGYYRTRHSEIDAKLLTVVPDCPRSAKENLAAAFDWNLLTSSPSSNWLQNGAKKAEHLLLDAGKDTNEETEESKDSNKENEEEPVENGDDKPPPHDEENLEQNTDNQSPVIEANQSLEPTETSTNETESPEKPETPPEKPETPPENEPKDPPEEPKESLEIAEITDNNNNNDTEDQEKQNEPEETADSPPNSARLNRTRPNSTRPTSTSASRTKEPNDSRPASARRTASSEAKGLVDDDEGVIEGVVNGENEVEAMNNEGMNEPRASDTDDDVKVLVETGNMEQLAAMVLNGEGDRLVGLSSDNPDLQTFLDNVPTYMSKIHRIHEAARNGNLRDLQAALDRRKFAIAKDSISPKGASPLHVAVIFGNTSIVRYLAGRFPETVQMTDDDERTPLHYAAVLNDNGHYYNLLIHLGADMRAEDKLGFNPEYYRKNQEDFNHRGLLRDFGAEGDEADGILADKDKMLTENGQADMPFFATEEGRYLASSLGDPLIKGLTEVANKRPEDPIAYLAQYLYNFANNRNNVRSRGKTQETSHQQIVTGSPSDGNNNNAVPANIDVVTLEPNDDDKDDETAFSPTSRDEHGQSMLHFAAARSHGRNALFQLLQETDINIAYRDELYRTARDISIQANLPDNTEEIDRYVLHIATQGDTDKLVELLLDGYDHITDVADKDGVPIVEAVSKADQPDTVSFLQSILAFEEKRERVHHAIRQGSLSDVAALLADENETGSGKLLAIGKNSYGRCSLHIAVLCQQEEIVDYLASTFSETLKLGDNLERTALHYAMGVDKMESISRVLIKAGAVRVVKDLKGRQPTYYFLNKSDVLRLQEEEETF</sequence>
<feature type="compositionally biased region" description="Basic and acidic residues" evidence="2">
    <location>
        <begin position="513"/>
        <end position="543"/>
    </location>
</feature>
<keyword evidence="1" id="KW-0040">ANK repeat</keyword>
<dbReference type="EMBL" id="OU900102">
    <property type="protein sequence ID" value="CAG9865308.1"/>
    <property type="molecule type" value="Genomic_DNA"/>
</dbReference>
<keyword evidence="4" id="KW-1185">Reference proteome</keyword>
<dbReference type="Pfam" id="PF05186">
    <property type="entry name" value="Dpy-30"/>
    <property type="match status" value="1"/>
</dbReference>
<dbReference type="PANTHER" id="PTHR24172:SF4">
    <property type="entry name" value="ANK_REP_REGION DOMAIN-CONTAINING PROTEIN"/>
    <property type="match status" value="1"/>
</dbReference>
<feature type="region of interest" description="Disordered" evidence="2">
    <location>
        <begin position="445"/>
        <end position="627"/>
    </location>
</feature>
<dbReference type="Gene3D" id="1.25.40.20">
    <property type="entry name" value="Ankyrin repeat-containing domain"/>
    <property type="match status" value="5"/>
</dbReference>
<dbReference type="InterPro" id="IPR049630">
    <property type="entry name" value="DYDC-like_DD"/>
</dbReference>